<proteinExistence type="predicted"/>
<keyword evidence="1" id="KW-0732">Signal</keyword>
<dbReference type="STRING" id="1220578.FPE01S_01_16020"/>
<dbReference type="Gene3D" id="3.40.390.70">
    <property type="match status" value="1"/>
</dbReference>
<evidence type="ECO:0000313" key="3">
    <source>
        <dbReference type="Proteomes" id="UP000033121"/>
    </source>
</evidence>
<comment type="caution">
    <text evidence="2">The sequence shown here is derived from an EMBL/GenBank/DDBJ whole genome shotgun (WGS) entry which is preliminary data.</text>
</comment>
<dbReference type="RefSeq" id="WP_046368251.1">
    <property type="nucleotide sequence ID" value="NZ_BBWV01000001.1"/>
</dbReference>
<organism evidence="2 3">
    <name type="scientific">Flavihumibacter petaseus NBRC 106054</name>
    <dbReference type="NCBI Taxonomy" id="1220578"/>
    <lineage>
        <taxon>Bacteria</taxon>
        <taxon>Pseudomonadati</taxon>
        <taxon>Bacteroidota</taxon>
        <taxon>Chitinophagia</taxon>
        <taxon>Chitinophagales</taxon>
        <taxon>Chitinophagaceae</taxon>
        <taxon>Flavihumibacter</taxon>
    </lineage>
</organism>
<feature type="signal peptide" evidence="1">
    <location>
        <begin position="1"/>
        <end position="28"/>
    </location>
</feature>
<feature type="chain" id="PRO_5002429645" description="Substrate import-associated zinc metallohydrolase lipoprotein" evidence="1">
    <location>
        <begin position="29"/>
        <end position="309"/>
    </location>
</feature>
<sequence length="309" mass="34888">MKKISGIRRWFPALTLIITSLVLFSSCAKEDAVTTDDILGLGGDTWTKTGLDQWLYDTLVVPYNIQVKYKWDQFEFELDKTLVPPREDVVKPVMQSIKKVWMDTYINAAGLTFFNTYSPKFFVLSGSAAYNDNGSITLGTAEGGRKVVLYKLNDFKTMQTPGYVPADSAVLKEMFHVIEHEFTHILHQNIMYPYAFKQITPGLYRADWTNVAEMEARMDGFVSAYAMSGYDEDFAEMVSLMFVEGSDGFDAIVNSIPDGTSINGTDKATAQARLRKKEAIVADYFKQAYKIDFYQLQASKRAAIESLIQ</sequence>
<dbReference type="SUPFAM" id="SSF55486">
    <property type="entry name" value="Metalloproteases ('zincins'), catalytic domain"/>
    <property type="match status" value="1"/>
</dbReference>
<evidence type="ECO:0000256" key="1">
    <source>
        <dbReference type="SAM" id="SignalP"/>
    </source>
</evidence>
<protein>
    <recommendedName>
        <fullName evidence="4">Substrate import-associated zinc metallohydrolase lipoprotein</fullName>
    </recommendedName>
</protein>
<dbReference type="Pfam" id="PF15890">
    <property type="entry name" value="Peptidase_Mx1"/>
    <property type="match status" value="1"/>
</dbReference>
<gene>
    <name evidence="2" type="ORF">FPE01S_01_16020</name>
</gene>
<dbReference type="InterPro" id="IPR030890">
    <property type="entry name" value="LP_HExxH_w_TonB"/>
</dbReference>
<keyword evidence="3" id="KW-1185">Reference proteome</keyword>
<reference evidence="2 3" key="1">
    <citation type="submission" date="2015-04" db="EMBL/GenBank/DDBJ databases">
        <title>Whole genome shotgun sequence of Flavihumibacter petaseus NBRC 106054.</title>
        <authorList>
            <person name="Miyazawa S."/>
            <person name="Hosoyama A."/>
            <person name="Hashimoto M."/>
            <person name="Noguchi M."/>
            <person name="Tsuchikane K."/>
            <person name="Ohji S."/>
            <person name="Yamazoe A."/>
            <person name="Ichikawa N."/>
            <person name="Kimura A."/>
            <person name="Fujita N."/>
        </authorList>
    </citation>
    <scope>NUCLEOTIDE SEQUENCE [LARGE SCALE GENOMIC DNA]</scope>
    <source>
        <strain evidence="2 3">NBRC 106054</strain>
    </source>
</reference>
<dbReference type="NCBIfam" id="TIGR04549">
    <property type="entry name" value="LP_HExxH_w_tonB"/>
    <property type="match status" value="1"/>
</dbReference>
<accession>A0A0E9MXY2</accession>
<dbReference type="OrthoDB" id="1113652at2"/>
<dbReference type="EMBL" id="BBWV01000001">
    <property type="protein sequence ID" value="GAO42587.1"/>
    <property type="molecule type" value="Genomic_DNA"/>
</dbReference>
<dbReference type="AlphaFoldDB" id="A0A0E9MXY2"/>
<dbReference type="PROSITE" id="PS51257">
    <property type="entry name" value="PROKAR_LIPOPROTEIN"/>
    <property type="match status" value="1"/>
</dbReference>
<evidence type="ECO:0008006" key="4">
    <source>
        <dbReference type="Google" id="ProtNLM"/>
    </source>
</evidence>
<evidence type="ECO:0000313" key="2">
    <source>
        <dbReference type="EMBL" id="GAO42587.1"/>
    </source>
</evidence>
<dbReference type="Proteomes" id="UP000033121">
    <property type="component" value="Unassembled WGS sequence"/>
</dbReference>
<name>A0A0E9MXY2_9BACT</name>